<dbReference type="SUPFAM" id="SSF48371">
    <property type="entry name" value="ARM repeat"/>
    <property type="match status" value="1"/>
</dbReference>
<dbReference type="EMBL" id="HBKQ01062384">
    <property type="protein sequence ID" value="CAE2289888.1"/>
    <property type="molecule type" value="Transcribed_RNA"/>
</dbReference>
<feature type="compositionally biased region" description="Basic and acidic residues" evidence="1">
    <location>
        <begin position="293"/>
        <end position="304"/>
    </location>
</feature>
<feature type="compositionally biased region" description="Basic and acidic residues" evidence="1">
    <location>
        <begin position="475"/>
        <end position="486"/>
    </location>
</feature>
<evidence type="ECO:0000313" key="2">
    <source>
        <dbReference type="EMBL" id="CAE2289888.1"/>
    </source>
</evidence>
<feature type="compositionally biased region" description="Basic and acidic residues" evidence="1">
    <location>
        <begin position="373"/>
        <end position="383"/>
    </location>
</feature>
<organism evidence="2">
    <name type="scientific">Odontella aurita</name>
    <dbReference type="NCBI Taxonomy" id="265563"/>
    <lineage>
        <taxon>Eukaryota</taxon>
        <taxon>Sar</taxon>
        <taxon>Stramenopiles</taxon>
        <taxon>Ochrophyta</taxon>
        <taxon>Bacillariophyta</taxon>
        <taxon>Mediophyceae</taxon>
        <taxon>Biddulphiophycidae</taxon>
        <taxon>Eupodiscales</taxon>
        <taxon>Odontellaceae</taxon>
        <taxon>Odontella</taxon>
    </lineage>
</organism>
<gene>
    <name evidence="2" type="ORF">OAUR00152_LOCUS42530</name>
</gene>
<dbReference type="Gene3D" id="1.25.10.10">
    <property type="entry name" value="Leucine-rich Repeat Variant"/>
    <property type="match status" value="1"/>
</dbReference>
<feature type="region of interest" description="Disordered" evidence="1">
    <location>
        <begin position="289"/>
        <end position="311"/>
    </location>
</feature>
<feature type="region of interest" description="Disordered" evidence="1">
    <location>
        <begin position="463"/>
        <end position="518"/>
    </location>
</feature>
<protein>
    <submittedName>
        <fullName evidence="2">Uncharacterized protein</fullName>
    </submittedName>
</protein>
<feature type="compositionally biased region" description="Polar residues" evidence="1">
    <location>
        <begin position="421"/>
        <end position="432"/>
    </location>
</feature>
<dbReference type="AlphaFoldDB" id="A0A7S4NJA0"/>
<sequence length="1107" mass="120997">MDLRTRSSHYVTAPGGPASQVSLQRISNVKKAIEALQRSITAEERHKALRAAIVTFDHNVEIFHDDALLKHRAADILWVRLGFTAALVEEEAFINRPYGRSGTTADEVCIVLQIIEMVYRRCSIGALSESFVARVGDTSLALLMPMIQRAHERHLQENGPVSNASKITNVTGYSKETSMKRACSSLSLMLAIVSRENECAQRLLAGNRRLIRLLVKVSLLVRGEYSQNSSMEHDAPTKIEGSHSLSDISLQILVHLVVSRFSEVSKLIITFPDVLLCFGYVILGSKNNNSKSSTEERRYSRRDSVGVPADHPSIDTLVHKALQEFLSPPSVVGHLSCNQSIAGLDSQHQHQQHVPTTEAPGAIPGKQNRARQKKTDKAVDADAHPIVAGDSREANRMENSEAPTEGTPEKRKRGRPKKNDSAPNQSSSRLSFRTSITSLIAQQEKAELSQEILGEDTSFQGRTGICLENESDPVGIEKEKIEKHDASSNAEEQTRGRPKKQRCINSPSELSHKHQGGEHIPVLTDSIHVVPDGPGKSRGRISEVTTLIAEGSKGRYSDSLGYEHDGSFWLIGFGNDHRQSIIIELGEMLRRTFCCRSDTNVQKYLITKDAPAALEIVHICLNILFHDEQNSTSMALEQRNMILLQASGLNDSLAFALTASARVFHNGMENPPLFMSSFGHDPTWERSPDSTHGIDMSKVPIQSAVRTLTLALKALKKTGKIVSHPSNGVEIAKSIGSVLEACLKAITSLFRAEEKKLPESSVVLYLLSIVKDACSVLQDIISNPRDVNDDSVDVTRNHIIAKSPGIMLLLVQIAEGDYAPLSSVHCRDALEIATEARVHATAALASLSFVDDADAIIVLARTPRVILLMIETVLLMNSVSTPTESDDEIKGVAGKEPKAANQQIGTVPEIANFDGASSAFLPLLEGAAACLRNCSVVDRELCLSSRKRLVQALVILMSDDCHIASGGNSIKLRRFAVQAVHNFAAVSSNVYTLSKLGGQQLFATLSHLASSDQDSRTRLCASIALKNLAFDAVIAESMAEQFSTISSLAQAASSNDDQVGSHASDALHRVLHYANGTDLRQIMRQVASQHHERRARAISHDLMFQWK</sequence>
<name>A0A7S4NJA0_9STRA</name>
<feature type="compositionally biased region" description="Basic and acidic residues" evidence="1">
    <location>
        <begin position="390"/>
        <end position="399"/>
    </location>
</feature>
<accession>A0A7S4NJA0</accession>
<feature type="region of interest" description="Disordered" evidence="1">
    <location>
        <begin position="344"/>
        <end position="432"/>
    </location>
</feature>
<dbReference type="InterPro" id="IPR011989">
    <property type="entry name" value="ARM-like"/>
</dbReference>
<proteinExistence type="predicted"/>
<dbReference type="InterPro" id="IPR016024">
    <property type="entry name" value="ARM-type_fold"/>
</dbReference>
<reference evidence="2" key="1">
    <citation type="submission" date="2021-01" db="EMBL/GenBank/DDBJ databases">
        <authorList>
            <person name="Corre E."/>
            <person name="Pelletier E."/>
            <person name="Niang G."/>
            <person name="Scheremetjew M."/>
            <person name="Finn R."/>
            <person name="Kale V."/>
            <person name="Holt S."/>
            <person name="Cochrane G."/>
            <person name="Meng A."/>
            <person name="Brown T."/>
            <person name="Cohen L."/>
        </authorList>
    </citation>
    <scope>NUCLEOTIDE SEQUENCE</scope>
    <source>
        <strain evidence="2">Isolate 1302-5</strain>
    </source>
</reference>
<evidence type="ECO:0000256" key="1">
    <source>
        <dbReference type="SAM" id="MobiDB-lite"/>
    </source>
</evidence>